<dbReference type="CDD" id="cd09394">
    <property type="entry name" value="LIM1_Rga"/>
    <property type="match status" value="1"/>
</dbReference>
<evidence type="ECO:0000256" key="1">
    <source>
        <dbReference type="ARBA" id="ARBA00022468"/>
    </source>
</evidence>
<sequence length="1234" mass="135481">MATAVESPMPYPESPLDSDDIPFPCKGCGLILEEGKAFELGMIIPGNRWHIDCFRCNTCNTALDSDANLLLLGDGSLICNNCTYSCSSCGNKIEDLAILTGDQAFCANCFKCRNCKRKIENLRYARTSQGIFCMDCHEALMARRRKKSAKGAAQRSKPSNNAHLDKSLPAIPPPEARKTAYVPEESSPYLEGYVEAPGDIPSVAKTMRELQRDVDSRPSTGDQTPPRDMLTLPSTTFRNNRQSMMSQRSDLSGGGGGGGGGSGEEFLIPLAFDPTPPASNKSPAPSTQITPRVVEERPKDYFSSRSAPTAQPTVAKSNTSSPHIAYQEKGRRLSREPSEKSRSGGDVSRSGSQRPSSYVLAETPRRSQESPRLSQQTARTNESASTERFRLQDAPIRRKAPGSTTTSRSGASTPRADLPTDPIEQFTSSRPPAPADVNSPSDPGLATPNVSDDSSPAMTDESPKHAQLPSTSLLQNLPKRGDSLDSAKRTQTIPRKELNSAANKPSSLSATVNGASPVPRSSMPPAELARANGGKVISGPIGSPSSKSIFDTADDSISQTDLPSAGRAGNESFVDPRAPPLPPSDHSRSRNESFSTLYSEHPRTLEGQKSPGLPRYSTGVEFSMDEDMARIMGNDEPNAHESFLKRVSNSVRHGRSYSDKTGRLSRDRWPRSPAVGPPGIGQEISSPTSASPENRDELAWFKNELRRERQKKIEREKRIAELEAQLDSTANIRQVNSELKEKRSTIVVLDTQKEIVVRELEVLTEHLAVAKRSGEPFDLSKLSNAVLRDFAEALEKLKDSFAPQIEESIQKRNDLVDEIANLTQMKDKSFMEFEQLSSKNAQLAELNNQLVHQIQGLYKANSGAQAAQAEATKPAMNGLGIYSHHKEKSNLSFDSRETPRNASTDLTTIESATTLQAGEAEPVTVLQGPQMVNIRKGQPKKFDWRKGQKVAKGVTKGLKGAFSSTQQSYSRDLQFAETGAYGAQPLGQEYSSLPKSNPEPVKQSGFGFFGNQKTATKPNGLYASQVNTSTPSLLVDAATQLFGSDLEQRAEFEKTDIPSIVRRCIEEVESRGMDVEGIYRKSGGNSQVQQVKEWFENPSKDFDLSDPDLDIHAVTSGLKQYFRRLPTPLITYDVYDKLLDTISIAEKDARLEGMQRALEDLPRVHYDVLEYLIQHLARVVLQEKENLMTPMNVAVVFAPTIMRPESLNRELSDTKMKNEAVMWMVENSDRLFAN</sequence>
<dbReference type="RefSeq" id="XP_016235025.1">
    <property type="nucleotide sequence ID" value="XM_016381923.1"/>
</dbReference>
<evidence type="ECO:0000256" key="3">
    <source>
        <dbReference type="ARBA" id="ARBA00022833"/>
    </source>
</evidence>
<dbReference type="PANTHER" id="PTHR23176:SF128">
    <property type="entry name" value="RHO GTPASE-ACTIVATING PROTEIN RGD1"/>
    <property type="match status" value="1"/>
</dbReference>
<dbReference type="OrthoDB" id="79452at2759"/>
<feature type="compositionally biased region" description="Polar residues" evidence="5">
    <location>
        <begin position="500"/>
        <end position="514"/>
    </location>
</feature>
<feature type="compositionally biased region" description="Polar residues" evidence="5">
    <location>
        <begin position="232"/>
        <end position="250"/>
    </location>
</feature>
<keyword evidence="3 4" id="KW-0862">Zinc</keyword>
<feature type="compositionally biased region" description="Polar residues" evidence="5">
    <location>
        <begin position="303"/>
        <end position="322"/>
    </location>
</feature>
<dbReference type="AlphaFoldDB" id="A0A0D2BU52"/>
<evidence type="ECO:0000259" key="7">
    <source>
        <dbReference type="PROSITE" id="PS50238"/>
    </source>
</evidence>
<dbReference type="STRING" id="91928.A0A0D2BU52"/>
<dbReference type="PANTHER" id="PTHR23176">
    <property type="entry name" value="RHO/RAC/CDC GTPASE-ACTIVATING PROTEIN"/>
    <property type="match status" value="1"/>
</dbReference>
<dbReference type="InterPro" id="IPR008936">
    <property type="entry name" value="Rho_GTPase_activation_prot"/>
</dbReference>
<feature type="region of interest" description="Disordered" evidence="5">
    <location>
        <begin position="651"/>
        <end position="696"/>
    </location>
</feature>
<evidence type="ECO:0000313" key="8">
    <source>
        <dbReference type="EMBL" id="KIW14809.1"/>
    </source>
</evidence>
<dbReference type="FunFam" id="1.10.555.10:FF:000043">
    <property type="entry name" value="Rho GTPase activator Rga"/>
    <property type="match status" value="1"/>
</dbReference>
<dbReference type="CDD" id="cd09395">
    <property type="entry name" value="LIM2_Rga"/>
    <property type="match status" value="1"/>
</dbReference>
<feature type="compositionally biased region" description="Basic and acidic residues" evidence="5">
    <location>
        <begin position="293"/>
        <end position="302"/>
    </location>
</feature>
<dbReference type="SMART" id="SM00324">
    <property type="entry name" value="RhoGAP"/>
    <property type="match status" value="1"/>
</dbReference>
<feature type="compositionally biased region" description="Gly residues" evidence="5">
    <location>
        <begin position="252"/>
        <end position="263"/>
    </location>
</feature>
<feature type="domain" description="Rho-GAP" evidence="7">
    <location>
        <begin position="1044"/>
        <end position="1232"/>
    </location>
</feature>
<feature type="compositionally biased region" description="Polar residues" evidence="5">
    <location>
        <begin position="683"/>
        <end position="692"/>
    </location>
</feature>
<feature type="compositionally biased region" description="Basic and acidic residues" evidence="5">
    <location>
        <begin position="656"/>
        <end position="670"/>
    </location>
</feature>
<gene>
    <name evidence="8" type="ORF">PV08_07594</name>
</gene>
<feature type="compositionally biased region" description="Polar residues" evidence="5">
    <location>
        <begin position="370"/>
        <end position="384"/>
    </location>
</feature>
<dbReference type="GO" id="GO:0005096">
    <property type="term" value="F:GTPase activator activity"/>
    <property type="evidence" value="ECO:0007669"/>
    <property type="project" value="UniProtKB-KW"/>
</dbReference>
<dbReference type="SUPFAM" id="SSF48350">
    <property type="entry name" value="GTPase activation domain, GAP"/>
    <property type="match status" value="1"/>
</dbReference>
<feature type="compositionally biased region" description="Polar residues" evidence="5">
    <location>
        <begin position="278"/>
        <end position="290"/>
    </location>
</feature>
<feature type="compositionally biased region" description="Polar residues" evidence="5">
    <location>
        <begin position="448"/>
        <end position="457"/>
    </location>
</feature>
<evidence type="ECO:0000256" key="5">
    <source>
        <dbReference type="SAM" id="MobiDB-lite"/>
    </source>
</evidence>
<dbReference type="Gene3D" id="2.10.110.10">
    <property type="entry name" value="Cysteine Rich Protein"/>
    <property type="match status" value="2"/>
</dbReference>
<organism evidence="8 9">
    <name type="scientific">Exophiala spinifera</name>
    <dbReference type="NCBI Taxonomy" id="91928"/>
    <lineage>
        <taxon>Eukaryota</taxon>
        <taxon>Fungi</taxon>
        <taxon>Dikarya</taxon>
        <taxon>Ascomycota</taxon>
        <taxon>Pezizomycotina</taxon>
        <taxon>Eurotiomycetes</taxon>
        <taxon>Chaetothyriomycetidae</taxon>
        <taxon>Chaetothyriales</taxon>
        <taxon>Herpotrichiellaceae</taxon>
        <taxon>Exophiala</taxon>
    </lineage>
</organism>
<name>A0A0D2BU52_9EURO</name>
<dbReference type="PROSITE" id="PS00478">
    <property type="entry name" value="LIM_DOMAIN_1"/>
    <property type="match status" value="1"/>
</dbReference>
<dbReference type="EMBL" id="KN847496">
    <property type="protein sequence ID" value="KIW14809.1"/>
    <property type="molecule type" value="Genomic_DNA"/>
</dbReference>
<feature type="compositionally biased region" description="Low complexity" evidence="5">
    <location>
        <begin position="533"/>
        <end position="549"/>
    </location>
</feature>
<dbReference type="HOGENOM" id="CLU_003874_0_0_1"/>
<feature type="compositionally biased region" description="Low complexity" evidence="5">
    <location>
        <begin position="401"/>
        <end position="415"/>
    </location>
</feature>
<keyword evidence="1" id="KW-0343">GTPase activation</keyword>
<dbReference type="GO" id="GO:0046872">
    <property type="term" value="F:metal ion binding"/>
    <property type="evidence" value="ECO:0007669"/>
    <property type="project" value="UniProtKB-KW"/>
</dbReference>
<dbReference type="VEuPathDB" id="FungiDB:PV08_07594"/>
<reference evidence="8 9" key="1">
    <citation type="submission" date="2015-01" db="EMBL/GenBank/DDBJ databases">
        <title>The Genome Sequence of Exophiala spinifera CBS89968.</title>
        <authorList>
            <consortium name="The Broad Institute Genomics Platform"/>
            <person name="Cuomo C."/>
            <person name="de Hoog S."/>
            <person name="Gorbushina A."/>
            <person name="Stielow B."/>
            <person name="Teixiera M."/>
            <person name="Abouelleil A."/>
            <person name="Chapman S.B."/>
            <person name="Priest M."/>
            <person name="Young S.K."/>
            <person name="Wortman J."/>
            <person name="Nusbaum C."/>
            <person name="Birren B."/>
        </authorList>
    </citation>
    <scope>NUCLEOTIDE SEQUENCE [LARGE SCALE GENOMIC DNA]</scope>
    <source>
        <strain evidence="8 9">CBS 89968</strain>
    </source>
</reference>
<accession>A0A0D2BU52</accession>
<dbReference type="InterPro" id="IPR050729">
    <property type="entry name" value="Rho-GAP"/>
</dbReference>
<feature type="domain" description="LIM zinc-binding" evidence="6">
    <location>
        <begin position="23"/>
        <end position="89"/>
    </location>
</feature>
<evidence type="ECO:0000256" key="4">
    <source>
        <dbReference type="PROSITE-ProRule" id="PRU00125"/>
    </source>
</evidence>
<dbReference type="InterPro" id="IPR000198">
    <property type="entry name" value="RhoGAP_dom"/>
</dbReference>
<keyword evidence="4" id="KW-0440">LIM domain</keyword>
<dbReference type="CDD" id="cd00159">
    <property type="entry name" value="RhoGAP"/>
    <property type="match status" value="1"/>
</dbReference>
<evidence type="ECO:0000256" key="2">
    <source>
        <dbReference type="ARBA" id="ARBA00022723"/>
    </source>
</evidence>
<dbReference type="FunFam" id="2.10.110.10:FF:000044">
    <property type="entry name" value="Rho GTPase activator Rga"/>
    <property type="match status" value="1"/>
</dbReference>
<dbReference type="FunFam" id="2.10.110.10:FF:000121">
    <property type="entry name" value="Rho GTPase activator Rga"/>
    <property type="match status" value="1"/>
</dbReference>
<dbReference type="PROSITE" id="PS50238">
    <property type="entry name" value="RHOGAP"/>
    <property type="match status" value="1"/>
</dbReference>
<feature type="compositionally biased region" description="Basic and acidic residues" evidence="5">
    <location>
        <begin position="479"/>
        <end position="498"/>
    </location>
</feature>
<dbReference type="PROSITE" id="PS50023">
    <property type="entry name" value="LIM_DOMAIN_2"/>
    <property type="match status" value="1"/>
</dbReference>
<evidence type="ECO:0008006" key="10">
    <source>
        <dbReference type="Google" id="ProtNLM"/>
    </source>
</evidence>
<dbReference type="InterPro" id="IPR001781">
    <property type="entry name" value="Znf_LIM"/>
</dbReference>
<dbReference type="Pfam" id="PF00620">
    <property type="entry name" value="RhoGAP"/>
    <property type="match status" value="1"/>
</dbReference>
<dbReference type="GO" id="GO:0007165">
    <property type="term" value="P:signal transduction"/>
    <property type="evidence" value="ECO:0007669"/>
    <property type="project" value="InterPro"/>
</dbReference>
<dbReference type="SMART" id="SM00132">
    <property type="entry name" value="LIM"/>
    <property type="match status" value="2"/>
</dbReference>
<dbReference type="Pfam" id="PF00412">
    <property type="entry name" value="LIM"/>
    <property type="match status" value="1"/>
</dbReference>
<feature type="compositionally biased region" description="Basic and acidic residues" evidence="5">
    <location>
        <begin position="326"/>
        <end position="343"/>
    </location>
</feature>
<feature type="compositionally biased region" description="Low complexity" evidence="5">
    <location>
        <begin position="344"/>
        <end position="354"/>
    </location>
</feature>
<evidence type="ECO:0000313" key="9">
    <source>
        <dbReference type="Proteomes" id="UP000053328"/>
    </source>
</evidence>
<feature type="region of interest" description="Disordered" evidence="5">
    <location>
        <begin position="147"/>
        <end position="175"/>
    </location>
</feature>
<dbReference type="Gene3D" id="1.10.555.10">
    <property type="entry name" value="Rho GTPase activation protein"/>
    <property type="match status" value="1"/>
</dbReference>
<protein>
    <recommendedName>
        <fullName evidence="10">Rho-GAP domain-containing protein</fullName>
    </recommendedName>
</protein>
<dbReference type="Proteomes" id="UP000053328">
    <property type="component" value="Unassembled WGS sequence"/>
</dbReference>
<feature type="region of interest" description="Disordered" evidence="5">
    <location>
        <begin position="210"/>
        <end position="617"/>
    </location>
</feature>
<keyword evidence="2 4" id="KW-0479">Metal-binding</keyword>
<dbReference type="GeneID" id="27334677"/>
<proteinExistence type="predicted"/>
<evidence type="ECO:0000259" key="6">
    <source>
        <dbReference type="PROSITE" id="PS50023"/>
    </source>
</evidence>
<keyword evidence="9" id="KW-1185">Reference proteome</keyword>
<dbReference type="GO" id="GO:0005938">
    <property type="term" value="C:cell cortex"/>
    <property type="evidence" value="ECO:0007669"/>
    <property type="project" value="UniProtKB-ARBA"/>
</dbReference>